<gene>
    <name evidence="1" type="ORF">KFL_002250140</name>
</gene>
<dbReference type="EMBL" id="DF237174">
    <property type="protein sequence ID" value="GAQ85234.1"/>
    <property type="molecule type" value="Genomic_DNA"/>
</dbReference>
<name>A0A1Y1I2T7_KLENI</name>
<keyword evidence="2" id="KW-1185">Reference proteome</keyword>
<dbReference type="AlphaFoldDB" id="A0A1Y1I2T7"/>
<evidence type="ECO:0000313" key="2">
    <source>
        <dbReference type="Proteomes" id="UP000054558"/>
    </source>
</evidence>
<dbReference type="PANTHER" id="PTHR31252">
    <property type="entry name" value="DUF4419 DOMAIN-CONTAINING PROTEIN"/>
    <property type="match status" value="1"/>
</dbReference>
<dbReference type="PANTHER" id="PTHR31252:SF11">
    <property type="entry name" value="DUF4419 DOMAIN-CONTAINING PROTEIN"/>
    <property type="match status" value="1"/>
</dbReference>
<dbReference type="STRING" id="105231.A0A1Y1I2T7"/>
<sequence>MATKTSITFSVHEVAPATEPFPRVGLKHLFQPFCDNRQAPLKILAVDNSVAKTLVKTDDDYLSISNGFVGACVSAWNEHYDLELSPDDIWIAIAQGLAAHVNANAKKLRAAFVDH</sequence>
<evidence type="ECO:0000313" key="1">
    <source>
        <dbReference type="EMBL" id="GAQ85234.1"/>
    </source>
</evidence>
<dbReference type="OrthoDB" id="2383553at2759"/>
<protein>
    <submittedName>
        <fullName evidence="1">Uncharacterized protein</fullName>
    </submittedName>
</protein>
<proteinExistence type="predicted"/>
<dbReference type="InterPro" id="IPR025533">
    <property type="entry name" value="DUF4419"/>
</dbReference>
<dbReference type="Proteomes" id="UP000054558">
    <property type="component" value="Unassembled WGS sequence"/>
</dbReference>
<organism evidence="1 2">
    <name type="scientific">Klebsormidium nitens</name>
    <name type="common">Green alga</name>
    <name type="synonym">Ulothrix nitens</name>
    <dbReference type="NCBI Taxonomy" id="105231"/>
    <lineage>
        <taxon>Eukaryota</taxon>
        <taxon>Viridiplantae</taxon>
        <taxon>Streptophyta</taxon>
        <taxon>Klebsormidiophyceae</taxon>
        <taxon>Klebsormidiales</taxon>
        <taxon>Klebsormidiaceae</taxon>
        <taxon>Klebsormidium</taxon>
    </lineage>
</organism>
<accession>A0A1Y1I2T7</accession>
<reference evidence="1 2" key="1">
    <citation type="journal article" date="2014" name="Nat. Commun.">
        <title>Klebsormidium flaccidum genome reveals primary factors for plant terrestrial adaptation.</title>
        <authorList>
            <person name="Hori K."/>
            <person name="Maruyama F."/>
            <person name="Fujisawa T."/>
            <person name="Togashi T."/>
            <person name="Yamamoto N."/>
            <person name="Seo M."/>
            <person name="Sato S."/>
            <person name="Yamada T."/>
            <person name="Mori H."/>
            <person name="Tajima N."/>
            <person name="Moriyama T."/>
            <person name="Ikeuchi M."/>
            <person name="Watanabe M."/>
            <person name="Wada H."/>
            <person name="Kobayashi K."/>
            <person name="Saito M."/>
            <person name="Masuda T."/>
            <person name="Sasaki-Sekimoto Y."/>
            <person name="Mashiguchi K."/>
            <person name="Awai K."/>
            <person name="Shimojima M."/>
            <person name="Masuda S."/>
            <person name="Iwai M."/>
            <person name="Nobusawa T."/>
            <person name="Narise T."/>
            <person name="Kondo S."/>
            <person name="Saito H."/>
            <person name="Sato R."/>
            <person name="Murakawa M."/>
            <person name="Ihara Y."/>
            <person name="Oshima-Yamada Y."/>
            <person name="Ohtaka K."/>
            <person name="Satoh M."/>
            <person name="Sonobe K."/>
            <person name="Ishii M."/>
            <person name="Ohtani R."/>
            <person name="Kanamori-Sato M."/>
            <person name="Honoki R."/>
            <person name="Miyazaki D."/>
            <person name="Mochizuki H."/>
            <person name="Umetsu J."/>
            <person name="Higashi K."/>
            <person name="Shibata D."/>
            <person name="Kamiya Y."/>
            <person name="Sato N."/>
            <person name="Nakamura Y."/>
            <person name="Tabata S."/>
            <person name="Ida S."/>
            <person name="Kurokawa K."/>
            <person name="Ohta H."/>
        </authorList>
    </citation>
    <scope>NUCLEOTIDE SEQUENCE [LARGE SCALE GENOMIC DNA]</scope>
    <source>
        <strain evidence="1 2">NIES-2285</strain>
    </source>
</reference>
<dbReference type="Pfam" id="PF14388">
    <property type="entry name" value="DUF4419"/>
    <property type="match status" value="1"/>
</dbReference>